<dbReference type="HOGENOM" id="CLU_085408_1_0_9"/>
<dbReference type="Proteomes" id="UP000006889">
    <property type="component" value="Chromosome"/>
</dbReference>
<keyword evidence="2" id="KW-0808">Transferase</keyword>
<dbReference type="RefSeq" id="WP_013412807.1">
    <property type="nucleotide sequence ID" value="NC_014657.1"/>
</dbReference>
<accession>E4Q5S6</accession>
<sequence>MIFVTVGTHEQQFNRLLEIIDLFISNGTIHEEVIAQTGYSTYEPQYYKCSRFFSYNDMLDLIKKARIVITHGGPATLFQCWINSKIPIVFPRDPKYKEHVDKHQLFFAERLKKSNLALVAFNEEDLEYNIKNYEEICNSHKILTINSNIAQVVGKYIEEHIIKDIL</sequence>
<dbReference type="KEGG" id="cow:Calow_1961"/>
<dbReference type="AlphaFoldDB" id="E4Q5S6"/>
<evidence type="ECO:0000313" key="2">
    <source>
        <dbReference type="EMBL" id="ADQ05485.1"/>
    </source>
</evidence>
<dbReference type="eggNOG" id="COG5017">
    <property type="taxonomic scope" value="Bacteria"/>
</dbReference>
<name>E4Q5S6_CALOW</name>
<protein>
    <submittedName>
        <fullName evidence="2">Glycosyltransferase 28 domain protein</fullName>
    </submittedName>
</protein>
<dbReference type="GO" id="GO:0016758">
    <property type="term" value="F:hexosyltransferase activity"/>
    <property type="evidence" value="ECO:0007669"/>
    <property type="project" value="InterPro"/>
</dbReference>
<dbReference type="Gene3D" id="3.40.50.2000">
    <property type="entry name" value="Glycogen Phosphorylase B"/>
    <property type="match status" value="1"/>
</dbReference>
<evidence type="ECO:0000259" key="1">
    <source>
        <dbReference type="Pfam" id="PF04101"/>
    </source>
</evidence>
<dbReference type="SUPFAM" id="SSF53756">
    <property type="entry name" value="UDP-Glycosyltransferase/glycogen phosphorylase"/>
    <property type="match status" value="1"/>
</dbReference>
<organism evidence="2 3">
    <name type="scientific">Caldicellulosiruptor owensensis (strain ATCC 700167 / DSM 13100 / OL)</name>
    <dbReference type="NCBI Taxonomy" id="632518"/>
    <lineage>
        <taxon>Bacteria</taxon>
        <taxon>Bacillati</taxon>
        <taxon>Bacillota</taxon>
        <taxon>Bacillota incertae sedis</taxon>
        <taxon>Caldicellulosiruptorales</taxon>
        <taxon>Caldicellulosiruptoraceae</taxon>
        <taxon>Caldicellulosiruptor</taxon>
    </lineage>
</organism>
<dbReference type="Pfam" id="PF04101">
    <property type="entry name" value="Glyco_tran_28_C"/>
    <property type="match status" value="1"/>
</dbReference>
<dbReference type="OrthoDB" id="9814973at2"/>
<proteinExistence type="predicted"/>
<reference key="1">
    <citation type="submission" date="2010-09" db="EMBL/GenBank/DDBJ databases">
        <title>Complete sequence of Caldicellulosiruptor owensensis OL.</title>
        <authorList>
            <consortium name="US DOE Joint Genome Institute"/>
            <person name="Lucas S."/>
            <person name="Copeland A."/>
            <person name="Lapidus A."/>
            <person name="Cheng J.-F."/>
            <person name="Bruce D."/>
            <person name="Goodwin L."/>
            <person name="Pitluck S."/>
            <person name="Davenport K."/>
            <person name="Detter J.C."/>
            <person name="Han C."/>
            <person name="Tapia R."/>
            <person name="Land M."/>
            <person name="Hauser L."/>
            <person name="Chang Y.-J."/>
            <person name="Jeffries C."/>
            <person name="Kyrpides N."/>
            <person name="Ivanova N."/>
            <person name="Mikhailova N."/>
            <person name="Blumer-Schuette S.E."/>
            <person name="Kelly R.M."/>
            <person name="Woyke T."/>
        </authorList>
    </citation>
    <scope>NUCLEOTIDE SEQUENCE</scope>
    <source>
        <strain>OL</strain>
    </source>
</reference>
<evidence type="ECO:0000313" key="3">
    <source>
        <dbReference type="Proteomes" id="UP000006889"/>
    </source>
</evidence>
<gene>
    <name evidence="2" type="ordered locus">Calow_1961</name>
</gene>
<feature type="domain" description="Glycosyl transferase family 28 C-terminal" evidence="1">
    <location>
        <begin position="1"/>
        <end position="133"/>
    </location>
</feature>
<dbReference type="STRING" id="632518.Calow_1961"/>
<dbReference type="InterPro" id="IPR007235">
    <property type="entry name" value="Glyco_trans_28_C"/>
</dbReference>
<keyword evidence="3" id="KW-1185">Reference proteome</keyword>
<dbReference type="EMBL" id="CP002216">
    <property type="protein sequence ID" value="ADQ05485.1"/>
    <property type="molecule type" value="Genomic_DNA"/>
</dbReference>
<reference evidence="2 3" key="2">
    <citation type="journal article" date="2011" name="J. Bacteriol.">
        <title>Complete genome sequences for the anaerobic, extremely thermophilic plant biomass-degrading bacteria Caldicellulosiruptor hydrothermalis, Caldicellulosiruptor kristjanssonii, Caldicellulosiruptor kronotskyensis, Caldicellulosiruptor owensenis, and Caldicellulosiruptor lactoaceticus.</title>
        <authorList>
            <person name="Blumer-Schuette S.E."/>
            <person name="Ozdemir I."/>
            <person name="Mistry D."/>
            <person name="Lucas S."/>
            <person name="Lapidus A."/>
            <person name="Cheng J.F."/>
            <person name="Goodwin L.A."/>
            <person name="Pitluck S."/>
            <person name="Land M.L."/>
            <person name="Hauser L.J."/>
            <person name="Woyke T."/>
            <person name="Mikhailova N."/>
            <person name="Pati A."/>
            <person name="Kyrpides N.C."/>
            <person name="Ivanova N."/>
            <person name="Detter J.C."/>
            <person name="Walston-Davenport K."/>
            <person name="Han S."/>
            <person name="Adams M.W."/>
            <person name="Kelly R.M."/>
        </authorList>
    </citation>
    <scope>NUCLEOTIDE SEQUENCE [LARGE SCALE GENOMIC DNA]</scope>
    <source>
        <strain evidence="3">ATCC 700167 / DSM 13100 / OL</strain>
    </source>
</reference>